<comment type="caution">
    <text evidence="3">The sequence shown here is derived from an EMBL/GenBank/DDBJ whole genome shotgun (WGS) entry which is preliminary data.</text>
</comment>
<dbReference type="EC" id="3.4.16.4" evidence="3"/>
<keyword evidence="3" id="KW-0645">Protease</keyword>
<evidence type="ECO:0000313" key="4">
    <source>
        <dbReference type="Proteomes" id="UP000075304"/>
    </source>
</evidence>
<reference evidence="3 4" key="1">
    <citation type="submission" date="2016-01" db="EMBL/GenBank/DDBJ databases">
        <title>Genome Sequences of Twelve Sporeforming Bacillus Species Isolated from Foods.</title>
        <authorList>
            <person name="Berendsen E.M."/>
            <person name="Wells-Bennik M.H."/>
            <person name="Krawcyk A.O."/>
            <person name="De Jong A."/>
            <person name="Holsappel S."/>
            <person name="Eijlander R.T."/>
            <person name="Kuipers O.P."/>
        </authorList>
    </citation>
    <scope>NUCLEOTIDE SEQUENCE [LARGE SCALE GENOMIC DNA]</scope>
    <source>
        <strain evidence="3 4">B4099</strain>
    </source>
</reference>
<dbReference type="GO" id="GO:0009002">
    <property type="term" value="F:serine-type D-Ala-D-Ala carboxypeptidase activity"/>
    <property type="evidence" value="ECO:0007669"/>
    <property type="project" value="UniProtKB-EC"/>
</dbReference>
<dbReference type="AlphaFoldDB" id="A0A150KE67"/>
<dbReference type="CDD" id="cd14852">
    <property type="entry name" value="LD-carboxypeptidase"/>
    <property type="match status" value="1"/>
</dbReference>
<evidence type="ECO:0000259" key="2">
    <source>
        <dbReference type="Pfam" id="PF02557"/>
    </source>
</evidence>
<accession>A0A150KE67</accession>
<organism evidence="3 4">
    <name type="scientific">Heyndrickxia coagulans</name>
    <name type="common">Weizmannia coagulans</name>
    <dbReference type="NCBI Taxonomy" id="1398"/>
    <lineage>
        <taxon>Bacteria</taxon>
        <taxon>Bacillati</taxon>
        <taxon>Bacillota</taxon>
        <taxon>Bacilli</taxon>
        <taxon>Bacillales</taxon>
        <taxon>Bacillaceae</taxon>
        <taxon>Heyndrickxia</taxon>
    </lineage>
</organism>
<evidence type="ECO:0000256" key="1">
    <source>
        <dbReference type="SAM" id="MobiDB-lite"/>
    </source>
</evidence>
<dbReference type="PANTHER" id="PTHR34385:SF1">
    <property type="entry name" value="PEPTIDOGLYCAN L-ALANYL-D-GLUTAMATE ENDOPEPTIDASE CWLK"/>
    <property type="match status" value="1"/>
</dbReference>
<dbReference type="InterPro" id="IPR003709">
    <property type="entry name" value="VanY-like_core_dom"/>
</dbReference>
<dbReference type="InterPro" id="IPR052179">
    <property type="entry name" value="DD-CPase-like"/>
</dbReference>
<keyword evidence="3" id="KW-0121">Carboxypeptidase</keyword>
<dbReference type="Gene3D" id="3.30.1380.10">
    <property type="match status" value="1"/>
</dbReference>
<protein>
    <submittedName>
        <fullName evidence="3">D-alanyl-D-alanine carboxypeptidase</fullName>
        <ecNumber evidence="3">3.4.16.4</ecNumber>
    </submittedName>
</protein>
<name>A0A150KE67_HEYCO</name>
<feature type="domain" description="D-alanyl-D-alanine carboxypeptidase-like core" evidence="2">
    <location>
        <begin position="186"/>
        <end position="315"/>
    </location>
</feature>
<proteinExistence type="predicted"/>
<dbReference type="Proteomes" id="UP000075304">
    <property type="component" value="Unassembled WGS sequence"/>
</dbReference>
<dbReference type="PANTHER" id="PTHR34385">
    <property type="entry name" value="D-ALANYL-D-ALANINE CARBOXYPEPTIDASE"/>
    <property type="match status" value="1"/>
</dbReference>
<dbReference type="InterPro" id="IPR009045">
    <property type="entry name" value="Zn_M74/Hedgehog-like"/>
</dbReference>
<dbReference type="PATRIC" id="fig|1398.25.peg.3071"/>
<dbReference type="Pfam" id="PF02557">
    <property type="entry name" value="VanY"/>
    <property type="match status" value="1"/>
</dbReference>
<feature type="region of interest" description="Disordered" evidence="1">
    <location>
        <begin position="99"/>
        <end position="122"/>
    </location>
</feature>
<evidence type="ECO:0000313" key="3">
    <source>
        <dbReference type="EMBL" id="KYC69088.1"/>
    </source>
</evidence>
<dbReference type="InterPro" id="IPR058193">
    <property type="entry name" value="VanY/YodJ_core_dom"/>
</dbReference>
<gene>
    <name evidence="3" type="ORF">B4099_3578</name>
</gene>
<dbReference type="GO" id="GO:0006508">
    <property type="term" value="P:proteolysis"/>
    <property type="evidence" value="ECO:0007669"/>
    <property type="project" value="InterPro"/>
</dbReference>
<dbReference type="SUPFAM" id="SSF55166">
    <property type="entry name" value="Hedgehog/DD-peptidase"/>
    <property type="match status" value="1"/>
</dbReference>
<keyword evidence="3" id="KW-0378">Hydrolase</keyword>
<dbReference type="EMBL" id="LQYI01000052">
    <property type="protein sequence ID" value="KYC69088.1"/>
    <property type="molecule type" value="Genomic_DNA"/>
</dbReference>
<sequence length="339" mass="37248">MAKERDADGCALNGNVPGFPAAERSGWGIHAASFAVPAAEWGSSIHFGTEAHAAVNAAQEEGSKAQIFSIEKGDNMRKYVYTGLAAILLAGCSVTNGNEPETGTHKSTAPAKPAHTDTGKKTGSGLMLGAKYFNEIKTVNGKKVIQNPDNILALVNKTYILGDYKPKDLVRPNVRFSFGDERIEKSYMRKEAAAALEKMFAAAEKDGIELYAASAYRSYNRQKAVYAAEVKSSGEEHAEQAVAIPGSSEHQTGLAVDITSQTAHFLLTQQMGEQKEGIWLAKHAHEYGFILRYPKNKENITKYEYEPWHFRYVGKKAAAAIYKHGWTLEEYFEHVHKAE</sequence>